<keyword evidence="1" id="KW-0812">Transmembrane</keyword>
<feature type="transmembrane region" description="Helical" evidence="1">
    <location>
        <begin position="82"/>
        <end position="102"/>
    </location>
</feature>
<protein>
    <submittedName>
        <fullName evidence="2">DUF2752 domain-containing protein</fullName>
    </submittedName>
</protein>
<feature type="transmembrane region" description="Helical" evidence="1">
    <location>
        <begin position="21"/>
        <end position="39"/>
    </location>
</feature>
<dbReference type="GeneID" id="80336465"/>
<dbReference type="KEGG" id="nod:FOH10_29345"/>
<proteinExistence type="predicted"/>
<dbReference type="AlphaFoldDB" id="A0A516NTJ2"/>
<keyword evidence="1" id="KW-1133">Transmembrane helix</keyword>
<keyword evidence="1" id="KW-0472">Membrane</keyword>
<dbReference type="Proteomes" id="UP000317039">
    <property type="component" value="Chromosome"/>
</dbReference>
<feature type="transmembrane region" description="Helical" evidence="1">
    <location>
        <begin position="123"/>
        <end position="140"/>
    </location>
</feature>
<reference evidence="2 3" key="1">
    <citation type="submission" date="2019-07" db="EMBL/GenBank/DDBJ databases">
        <title>Complete Genome Sequence and Methylome Analysis of Nocardia otitidis-caviarum NEB252.</title>
        <authorList>
            <person name="Fomenkov A."/>
            <person name="Anton B.P."/>
            <person name="Vincze T."/>
            <person name="Roberts R.J."/>
        </authorList>
    </citation>
    <scope>NUCLEOTIDE SEQUENCE [LARGE SCALE GENOMIC DNA]</scope>
    <source>
        <strain evidence="2 3">NEB252</strain>
    </source>
</reference>
<sequence>MDATLAHTPETPPRSRWRAMGLPLLAGGAVAGIAAAVHFRDPHQEGSWGICPFYELTGFWCPGCGGLRGLHNLTDGRVLDAVQSNLLLFPLLLGFVAWWGYWMVRSWRGQPAQLLPRGLPRPLLWVTLAFLVAYTVFRNTPWGSWLVPV</sequence>
<organism evidence="2 3">
    <name type="scientific">Nocardia otitidiscaviarum</name>
    <dbReference type="NCBI Taxonomy" id="1823"/>
    <lineage>
        <taxon>Bacteria</taxon>
        <taxon>Bacillati</taxon>
        <taxon>Actinomycetota</taxon>
        <taxon>Actinomycetes</taxon>
        <taxon>Mycobacteriales</taxon>
        <taxon>Nocardiaceae</taxon>
        <taxon>Nocardia</taxon>
    </lineage>
</organism>
<accession>A0A516NTJ2</accession>
<evidence type="ECO:0000313" key="2">
    <source>
        <dbReference type="EMBL" id="QDP82227.1"/>
    </source>
</evidence>
<dbReference type="EMBL" id="CP041695">
    <property type="protein sequence ID" value="QDP82227.1"/>
    <property type="molecule type" value="Genomic_DNA"/>
</dbReference>
<evidence type="ECO:0000313" key="3">
    <source>
        <dbReference type="Proteomes" id="UP000317039"/>
    </source>
</evidence>
<gene>
    <name evidence="2" type="ORF">FOH10_29345</name>
</gene>
<dbReference type="Pfam" id="PF10825">
    <property type="entry name" value="DUF2752"/>
    <property type="match status" value="1"/>
</dbReference>
<name>A0A516NTJ2_9NOCA</name>
<evidence type="ECO:0000256" key="1">
    <source>
        <dbReference type="SAM" id="Phobius"/>
    </source>
</evidence>
<dbReference type="InterPro" id="IPR021215">
    <property type="entry name" value="DUF2752"/>
</dbReference>
<dbReference type="RefSeq" id="WP_143983102.1">
    <property type="nucleotide sequence ID" value="NZ_CP041695.1"/>
</dbReference>